<feature type="domain" description="Peptidase S26" evidence="8">
    <location>
        <begin position="29"/>
        <end position="218"/>
    </location>
</feature>
<evidence type="ECO:0000313" key="9">
    <source>
        <dbReference type="EMBL" id="XBH19924.1"/>
    </source>
</evidence>
<comment type="catalytic activity">
    <reaction evidence="1 7">
        <text>Cleavage of hydrophobic, N-terminal signal or leader sequences from secreted and periplasmic proteins.</text>
        <dbReference type="EC" id="3.4.21.89"/>
    </reaction>
</comment>
<accession>A0AAU7DPT6</accession>
<comment type="similarity">
    <text evidence="2 7">Belongs to the peptidase S26 family.</text>
</comment>
<dbReference type="CDD" id="cd06530">
    <property type="entry name" value="S26_SPase_I"/>
    <property type="match status" value="1"/>
</dbReference>
<gene>
    <name evidence="9" type="primary">lepB</name>
    <name evidence="9" type="ORF">P8935_11530</name>
</gene>
<dbReference type="PANTHER" id="PTHR43390">
    <property type="entry name" value="SIGNAL PEPTIDASE I"/>
    <property type="match status" value="1"/>
</dbReference>
<dbReference type="InterPro" id="IPR019757">
    <property type="entry name" value="Pept_S26A_signal_pept_1_Lys-AS"/>
</dbReference>
<evidence type="ECO:0000256" key="5">
    <source>
        <dbReference type="ARBA" id="ARBA00022801"/>
    </source>
</evidence>
<dbReference type="EMBL" id="CP121196">
    <property type="protein sequence ID" value="XBH19924.1"/>
    <property type="molecule type" value="Genomic_DNA"/>
</dbReference>
<evidence type="ECO:0000256" key="3">
    <source>
        <dbReference type="ARBA" id="ARBA00013208"/>
    </source>
</evidence>
<dbReference type="GO" id="GO:0016020">
    <property type="term" value="C:membrane"/>
    <property type="evidence" value="ECO:0007669"/>
    <property type="project" value="UniProtKB-SubCell"/>
</dbReference>
<dbReference type="AlphaFoldDB" id="A0AAU7DPT6"/>
<dbReference type="GO" id="GO:0009003">
    <property type="term" value="F:signal peptidase activity"/>
    <property type="evidence" value="ECO:0007669"/>
    <property type="project" value="UniProtKB-EC"/>
</dbReference>
<dbReference type="InterPro" id="IPR019758">
    <property type="entry name" value="Pept_S26A_signal_pept_1_CS"/>
</dbReference>
<evidence type="ECO:0000256" key="1">
    <source>
        <dbReference type="ARBA" id="ARBA00000677"/>
    </source>
</evidence>
<keyword evidence="7" id="KW-0472">Membrane</keyword>
<evidence type="ECO:0000259" key="8">
    <source>
        <dbReference type="Pfam" id="PF10502"/>
    </source>
</evidence>
<keyword evidence="5 7" id="KW-0378">Hydrolase</keyword>
<keyword evidence="7" id="KW-1133">Transmembrane helix</keyword>
<dbReference type="PROSITE" id="PS00761">
    <property type="entry name" value="SPASE_I_3"/>
    <property type="match status" value="1"/>
</dbReference>
<dbReference type="PRINTS" id="PR00727">
    <property type="entry name" value="LEADERPTASE"/>
</dbReference>
<dbReference type="PROSITE" id="PS00760">
    <property type="entry name" value="SPASE_I_2"/>
    <property type="match status" value="1"/>
</dbReference>
<dbReference type="InterPro" id="IPR000223">
    <property type="entry name" value="Pept_S26A_signal_pept_1"/>
</dbReference>
<dbReference type="Gene3D" id="2.10.109.10">
    <property type="entry name" value="Umud Fragment, subunit A"/>
    <property type="match status" value="1"/>
</dbReference>
<evidence type="ECO:0000256" key="4">
    <source>
        <dbReference type="ARBA" id="ARBA00019232"/>
    </source>
</evidence>
<keyword evidence="7" id="KW-0645">Protease</keyword>
<comment type="subcellular location">
    <subcellularLocation>
        <location evidence="7">Membrane</location>
        <topology evidence="7">Single-pass type II membrane protein</topology>
    </subcellularLocation>
</comment>
<feature type="active site" evidence="6">
    <location>
        <position position="56"/>
    </location>
</feature>
<dbReference type="InterPro" id="IPR019533">
    <property type="entry name" value="Peptidase_S26"/>
</dbReference>
<sequence length="261" mass="29967">MSSPTQFVQATPRASAHRWNHLPTVPEALASLMRTVVVALFLLTFVVQPFLIPSESMERTLLVGDFLLVNKQVFAPNNSVTEHLLPYRQVERGDIVVFHHPQPHPYLVKRVIGVPGDRLRIENGRVMINDSPANEPYAAFEPAAPSQFRDNFPAQVYTDPDVDPEWWRQMRTLTHNGELVVPPNEYFVLGDNRNHSYDSRSWGFVPREAIIARPLVIYFSLRRPSTTDVQQAADDRLGHDRELSARLATFARWKRIFRVVH</sequence>
<dbReference type="InterPro" id="IPR036286">
    <property type="entry name" value="LexA/Signal_pep-like_sf"/>
</dbReference>
<dbReference type="NCBIfam" id="TIGR02227">
    <property type="entry name" value="sigpep_I_bact"/>
    <property type="match status" value="1"/>
</dbReference>
<dbReference type="GO" id="GO:0004252">
    <property type="term" value="F:serine-type endopeptidase activity"/>
    <property type="evidence" value="ECO:0007669"/>
    <property type="project" value="InterPro"/>
</dbReference>
<protein>
    <recommendedName>
        <fullName evidence="4 7">Signal peptidase I</fullName>
        <ecNumber evidence="3 7">3.4.21.89</ecNumber>
    </recommendedName>
</protein>
<feature type="active site" evidence="6">
    <location>
        <position position="109"/>
    </location>
</feature>
<proteinExistence type="inferred from homology"/>
<dbReference type="Pfam" id="PF10502">
    <property type="entry name" value="Peptidase_S26"/>
    <property type="match status" value="1"/>
</dbReference>
<evidence type="ECO:0000256" key="7">
    <source>
        <dbReference type="RuleBase" id="RU362042"/>
    </source>
</evidence>
<dbReference type="GO" id="GO:0006465">
    <property type="term" value="P:signal peptide processing"/>
    <property type="evidence" value="ECO:0007669"/>
    <property type="project" value="InterPro"/>
</dbReference>
<name>A0AAU7DPT6_9BACT</name>
<keyword evidence="7" id="KW-0812">Transmembrane</keyword>
<evidence type="ECO:0000256" key="2">
    <source>
        <dbReference type="ARBA" id="ARBA00009370"/>
    </source>
</evidence>
<evidence type="ECO:0000256" key="6">
    <source>
        <dbReference type="PIRSR" id="PIRSR600223-1"/>
    </source>
</evidence>
<dbReference type="PANTHER" id="PTHR43390:SF1">
    <property type="entry name" value="CHLOROPLAST PROCESSING PEPTIDASE"/>
    <property type="match status" value="1"/>
</dbReference>
<dbReference type="RefSeq" id="WP_348265146.1">
    <property type="nucleotide sequence ID" value="NZ_CP121196.1"/>
</dbReference>
<dbReference type="EC" id="3.4.21.89" evidence="3 7"/>
<reference evidence="9" key="1">
    <citation type="submission" date="2023-03" db="EMBL/GenBank/DDBJ databases">
        <title>Edaphobacter sp.</title>
        <authorList>
            <person name="Huber K.J."/>
            <person name="Papendorf J."/>
            <person name="Pilke C."/>
            <person name="Bunk B."/>
            <person name="Sproeer C."/>
            <person name="Pester M."/>
        </authorList>
    </citation>
    <scope>NUCLEOTIDE SEQUENCE</scope>
    <source>
        <strain evidence="9">DSM 110680</strain>
    </source>
</reference>
<feature type="transmembrane region" description="Helical" evidence="7">
    <location>
        <begin position="32"/>
        <end position="52"/>
    </location>
</feature>
<organism evidence="9">
    <name type="scientific">Telmatobacter sp. DSM 110680</name>
    <dbReference type="NCBI Taxonomy" id="3036704"/>
    <lineage>
        <taxon>Bacteria</taxon>
        <taxon>Pseudomonadati</taxon>
        <taxon>Acidobacteriota</taxon>
        <taxon>Terriglobia</taxon>
        <taxon>Terriglobales</taxon>
        <taxon>Acidobacteriaceae</taxon>
        <taxon>Telmatobacter</taxon>
    </lineage>
</organism>
<dbReference type="SUPFAM" id="SSF51306">
    <property type="entry name" value="LexA/Signal peptidase"/>
    <property type="match status" value="1"/>
</dbReference>